<dbReference type="Gene3D" id="3.30.470.10">
    <property type="match status" value="1"/>
</dbReference>
<keyword evidence="6 11" id="KW-0456">Lyase</keyword>
<dbReference type="InterPro" id="IPR036038">
    <property type="entry name" value="Aminotransferase-like"/>
</dbReference>
<evidence type="ECO:0000256" key="3">
    <source>
        <dbReference type="ARBA" id="ARBA00011738"/>
    </source>
</evidence>
<dbReference type="InterPro" id="IPR001544">
    <property type="entry name" value="Aminotrans_IV"/>
</dbReference>
<keyword evidence="12" id="KW-1185">Reference proteome</keyword>
<comment type="subunit">
    <text evidence="3">Homodimer.</text>
</comment>
<dbReference type="GO" id="GO:0008696">
    <property type="term" value="F:4-amino-4-deoxychorismate lyase activity"/>
    <property type="evidence" value="ECO:0007669"/>
    <property type="project" value="UniProtKB-EC"/>
</dbReference>
<protein>
    <recommendedName>
        <fullName evidence="8 10">Aminodeoxychorismate lyase</fullName>
        <ecNumber evidence="8 10">4.1.3.38</ecNumber>
    </recommendedName>
</protein>
<keyword evidence="5" id="KW-0289">Folate biosynthesis</keyword>
<evidence type="ECO:0000256" key="10">
    <source>
        <dbReference type="NCBIfam" id="TIGR03461"/>
    </source>
</evidence>
<evidence type="ECO:0000256" key="4">
    <source>
        <dbReference type="ARBA" id="ARBA00022898"/>
    </source>
</evidence>
<keyword evidence="4" id="KW-0663">Pyridoxal phosphate</keyword>
<dbReference type="InterPro" id="IPR017824">
    <property type="entry name" value="Aminodeoxychorismate_lyase_IV"/>
</dbReference>
<proteinExistence type="inferred from homology"/>
<evidence type="ECO:0000256" key="6">
    <source>
        <dbReference type="ARBA" id="ARBA00023239"/>
    </source>
</evidence>
<evidence type="ECO:0000256" key="7">
    <source>
        <dbReference type="ARBA" id="ARBA00035633"/>
    </source>
</evidence>
<evidence type="ECO:0000313" key="11">
    <source>
        <dbReference type="EMBL" id="MDQ2069257.1"/>
    </source>
</evidence>
<comment type="catalytic activity">
    <reaction evidence="9">
        <text>4-amino-4-deoxychorismate = 4-aminobenzoate + pyruvate + H(+)</text>
        <dbReference type="Rhea" id="RHEA:16201"/>
        <dbReference type="ChEBI" id="CHEBI:15361"/>
        <dbReference type="ChEBI" id="CHEBI:15378"/>
        <dbReference type="ChEBI" id="CHEBI:17836"/>
        <dbReference type="ChEBI" id="CHEBI:58406"/>
        <dbReference type="EC" id="4.1.3.38"/>
    </reaction>
</comment>
<dbReference type="EMBL" id="JAVDDT010000002">
    <property type="protein sequence ID" value="MDQ2069257.1"/>
    <property type="molecule type" value="Genomic_DNA"/>
</dbReference>
<name>A0ABU0W5M0_9GAMM</name>
<comment type="caution">
    <text evidence="11">The sequence shown here is derived from an EMBL/GenBank/DDBJ whole genome shotgun (WGS) entry which is preliminary data.</text>
</comment>
<evidence type="ECO:0000313" key="12">
    <source>
        <dbReference type="Proteomes" id="UP001239019"/>
    </source>
</evidence>
<evidence type="ECO:0000256" key="2">
    <source>
        <dbReference type="ARBA" id="ARBA00009320"/>
    </source>
</evidence>
<dbReference type="RefSeq" id="WP_306727742.1">
    <property type="nucleotide sequence ID" value="NZ_JAVDDT010000002.1"/>
</dbReference>
<dbReference type="Gene3D" id="3.20.10.10">
    <property type="entry name" value="D-amino Acid Aminotransferase, subunit A, domain 2"/>
    <property type="match status" value="1"/>
</dbReference>
<comment type="pathway">
    <text evidence="7">Cofactor biosynthesis; tetrahydrofolate biosynthesis; 4-aminobenzoate from chorismate: step 2/2.</text>
</comment>
<dbReference type="EC" id="4.1.3.38" evidence="8 10"/>
<evidence type="ECO:0000256" key="1">
    <source>
        <dbReference type="ARBA" id="ARBA00001933"/>
    </source>
</evidence>
<evidence type="ECO:0000256" key="8">
    <source>
        <dbReference type="ARBA" id="ARBA00035676"/>
    </source>
</evidence>
<dbReference type="SUPFAM" id="SSF56752">
    <property type="entry name" value="D-aminoacid aminotransferase-like PLP-dependent enzymes"/>
    <property type="match status" value="1"/>
</dbReference>
<dbReference type="InterPro" id="IPR043131">
    <property type="entry name" value="BCAT-like_N"/>
</dbReference>
<dbReference type="InterPro" id="IPR050571">
    <property type="entry name" value="Class-IV_PLP-Dep_Aminotrnsfr"/>
</dbReference>
<sequence>MPYPEWGQWWVDGRPEPASADRGLQFGDGLFETMAVLDGQIRFLDRHLSRLARGCRVLGIHQPAPLQEDLLKLASGCTRAVIKLVVTAGVGGRGYSRPVTLAPRVHMARFPWPEGLPDALRIRVCEQRLSRQPALAGIKHCNRLEQVLARRELEGEDCEEGLLQDTADNVIEGVAANIFVVSDGRLRTPALDQAGVAGIMREWVLERSEAIGVPASESVLRLTDVMAADEVFMSNSLIGICPVLSLLGQEMTRSWSCGPVTQKLMGELSECR</sequence>
<dbReference type="Proteomes" id="UP001239019">
    <property type="component" value="Unassembled WGS sequence"/>
</dbReference>
<comment type="cofactor">
    <cofactor evidence="1">
        <name>pyridoxal 5'-phosphate</name>
        <dbReference type="ChEBI" id="CHEBI:597326"/>
    </cofactor>
</comment>
<dbReference type="CDD" id="cd01559">
    <property type="entry name" value="ADCL_like"/>
    <property type="match status" value="1"/>
</dbReference>
<gene>
    <name evidence="11" type="primary">pabC</name>
    <name evidence="11" type="ORF">RBH19_05185</name>
</gene>
<reference evidence="11 12" key="1">
    <citation type="submission" date="2023-08" db="EMBL/GenBank/DDBJ databases">
        <title>Whole-genome sequencing of halo(alkali)philic microorganisms from hypersaline lakes.</title>
        <authorList>
            <person name="Sorokin D.Y."/>
            <person name="Abbas B."/>
            <person name="Merkel A.Y."/>
        </authorList>
    </citation>
    <scope>NUCLEOTIDE SEQUENCE [LARGE SCALE GENOMIC DNA]</scope>
    <source>
        <strain evidence="11 12">AB-CW4</strain>
    </source>
</reference>
<accession>A0ABU0W5M0</accession>
<dbReference type="Pfam" id="PF01063">
    <property type="entry name" value="Aminotran_4"/>
    <property type="match status" value="1"/>
</dbReference>
<dbReference type="PANTHER" id="PTHR42743">
    <property type="entry name" value="AMINO-ACID AMINOTRANSFERASE"/>
    <property type="match status" value="1"/>
</dbReference>
<dbReference type="PANTHER" id="PTHR42743:SF2">
    <property type="entry name" value="AMINODEOXYCHORISMATE LYASE"/>
    <property type="match status" value="1"/>
</dbReference>
<dbReference type="NCBIfam" id="TIGR03461">
    <property type="entry name" value="pabC_Proteo"/>
    <property type="match status" value="1"/>
</dbReference>
<evidence type="ECO:0000256" key="9">
    <source>
        <dbReference type="ARBA" id="ARBA00049529"/>
    </source>
</evidence>
<comment type="similarity">
    <text evidence="2">Belongs to the class-IV pyridoxal-phosphate-dependent aminotransferase family.</text>
</comment>
<evidence type="ECO:0000256" key="5">
    <source>
        <dbReference type="ARBA" id="ARBA00022909"/>
    </source>
</evidence>
<dbReference type="InterPro" id="IPR043132">
    <property type="entry name" value="BCAT-like_C"/>
</dbReference>
<organism evidence="11 12">
    <name type="scientific">Natronospira bacteriovora</name>
    <dbReference type="NCBI Taxonomy" id="3069753"/>
    <lineage>
        <taxon>Bacteria</taxon>
        <taxon>Pseudomonadati</taxon>
        <taxon>Pseudomonadota</taxon>
        <taxon>Gammaproteobacteria</taxon>
        <taxon>Natronospirales</taxon>
        <taxon>Natronospiraceae</taxon>
        <taxon>Natronospira</taxon>
    </lineage>
</organism>